<feature type="compositionally biased region" description="Basic and acidic residues" evidence="1">
    <location>
        <begin position="91"/>
        <end position="121"/>
    </location>
</feature>
<feature type="chain" id="PRO_5002659496" description="PRC-barrel domain-containing protein" evidence="2">
    <location>
        <begin position="28"/>
        <end position="468"/>
    </location>
</feature>
<dbReference type="HOGENOM" id="CLU_583735_0_0_5"/>
<dbReference type="AlphaFoldDB" id="A3TVF8"/>
<keyword evidence="2" id="KW-0732">Signal</keyword>
<protein>
    <recommendedName>
        <fullName evidence="3">PRC-barrel domain-containing protein</fullName>
    </recommendedName>
</protein>
<evidence type="ECO:0000313" key="5">
    <source>
        <dbReference type="Proteomes" id="UP000004318"/>
    </source>
</evidence>
<feature type="domain" description="PRC-barrel" evidence="3">
    <location>
        <begin position="371"/>
        <end position="431"/>
    </location>
</feature>
<feature type="region of interest" description="Disordered" evidence="1">
    <location>
        <begin position="200"/>
        <end position="267"/>
    </location>
</feature>
<reference evidence="4 5" key="1">
    <citation type="journal article" date="2010" name="J. Bacteriol.">
        <title>Genome sequences of Oceanicola granulosus HTCC2516(T) and Oceanicola batsensis HTCC2597(TDelta).</title>
        <authorList>
            <person name="Thrash J.C."/>
            <person name="Cho J.C."/>
            <person name="Vergin K.L."/>
            <person name="Giovannoni S.J."/>
        </authorList>
    </citation>
    <scope>NUCLEOTIDE SEQUENCE [LARGE SCALE GENOMIC DNA]</scope>
    <source>
        <strain evidence="5">ATCC BAA-863 / DSM 15984 / KCTC 12145 / HTCC2597</strain>
    </source>
</reference>
<evidence type="ECO:0000313" key="4">
    <source>
        <dbReference type="EMBL" id="EAQ04504.1"/>
    </source>
</evidence>
<dbReference type="OrthoDB" id="7851955at2"/>
<evidence type="ECO:0000256" key="1">
    <source>
        <dbReference type="SAM" id="MobiDB-lite"/>
    </source>
</evidence>
<evidence type="ECO:0000259" key="3">
    <source>
        <dbReference type="Pfam" id="PF05239"/>
    </source>
</evidence>
<dbReference type="Pfam" id="PF05239">
    <property type="entry name" value="PRC"/>
    <property type="match status" value="1"/>
</dbReference>
<feature type="region of interest" description="Disordered" evidence="1">
    <location>
        <begin position="89"/>
        <end position="121"/>
    </location>
</feature>
<dbReference type="InterPro" id="IPR027275">
    <property type="entry name" value="PRC-brl_dom"/>
</dbReference>
<name>A3TVF8_PSEBH</name>
<feature type="region of interest" description="Disordered" evidence="1">
    <location>
        <begin position="335"/>
        <end position="363"/>
    </location>
</feature>
<feature type="compositionally biased region" description="Acidic residues" evidence="1">
    <location>
        <begin position="236"/>
        <end position="246"/>
    </location>
</feature>
<dbReference type="STRING" id="252305.OB2597_10179"/>
<keyword evidence="5" id="KW-1185">Reference proteome</keyword>
<organism evidence="4 5">
    <name type="scientific">Pseudooceanicola batsensis (strain ATCC BAA-863 / DSM 15984 / KCTC 12145 / HTCC2597)</name>
    <name type="common">Oceanicola batsensis</name>
    <dbReference type="NCBI Taxonomy" id="252305"/>
    <lineage>
        <taxon>Bacteria</taxon>
        <taxon>Pseudomonadati</taxon>
        <taxon>Pseudomonadota</taxon>
        <taxon>Alphaproteobacteria</taxon>
        <taxon>Rhodobacterales</taxon>
        <taxon>Paracoccaceae</taxon>
        <taxon>Pseudooceanicola</taxon>
    </lineage>
</organism>
<gene>
    <name evidence="4" type="ORF">OB2597_10179</name>
</gene>
<dbReference type="SUPFAM" id="SSF50346">
    <property type="entry name" value="PRC-barrel domain"/>
    <property type="match status" value="1"/>
</dbReference>
<dbReference type="eggNOG" id="COG3861">
    <property type="taxonomic scope" value="Bacteria"/>
</dbReference>
<dbReference type="Proteomes" id="UP000004318">
    <property type="component" value="Unassembled WGS sequence"/>
</dbReference>
<dbReference type="InterPro" id="IPR011033">
    <property type="entry name" value="PRC_barrel-like_sf"/>
</dbReference>
<feature type="signal peptide" evidence="2">
    <location>
        <begin position="1"/>
        <end position="27"/>
    </location>
</feature>
<evidence type="ECO:0000256" key="2">
    <source>
        <dbReference type="SAM" id="SignalP"/>
    </source>
</evidence>
<dbReference type="EMBL" id="AAMO01000002">
    <property type="protein sequence ID" value="EAQ04504.1"/>
    <property type="molecule type" value="Genomic_DNA"/>
</dbReference>
<accession>A3TVF8</accession>
<comment type="caution">
    <text evidence="4">The sequence shown here is derived from an EMBL/GenBank/DDBJ whole genome shotgun (WGS) entry which is preliminary data.</text>
</comment>
<dbReference type="Gene3D" id="2.30.30.240">
    <property type="entry name" value="PRC-barrel domain"/>
    <property type="match status" value="1"/>
</dbReference>
<proteinExistence type="predicted"/>
<feature type="compositionally biased region" description="Polar residues" evidence="1">
    <location>
        <begin position="200"/>
        <end position="209"/>
    </location>
</feature>
<dbReference type="RefSeq" id="WP_009806257.1">
    <property type="nucleotide sequence ID" value="NZ_CH724131.1"/>
</dbReference>
<sequence>MMTRSNVRVTALLGTALTLILAHAASAATEIRLSDSQVPNLNEECRTLVEHIRDRNNMVPDERSQDVLRALNNDNAEACTDLATVLQDMPAENRDQADATARDSESVTNRESEEVSERVELEQEATIEGVAAVNVPEPNVDVEVDPPQVTVRKSQPEVSVEEAPSTIQVQQPQPNVEVEIPEIVVRVEVPAPSIFIQSDDPTVRVSSADPQVEVQQGEPRVTVTQPDPELQVDLGVDAEGDADQTDTETRQTAENEDGSDVNRGGDVQIASNEPQVEIVQPEGQPGLSINRAQPQVQFEGSEPNVSVRFTQQPTVELAQTGEVQVTFETAEERQARLERQQNEQPQNERQTAGNAPEQGENANDQRMANVLLVRDLLGMEVIGANGEELGEPEAVIERDGQIMLVIDEGGFLGLGEDQTAVPLSRVQMDAQNERLQLQELTAAEIDDARDFEYDASEEVDSDREIRLN</sequence>